<feature type="region of interest" description="Disordered" evidence="1">
    <location>
        <begin position="487"/>
        <end position="511"/>
    </location>
</feature>
<feature type="region of interest" description="Disordered" evidence="1">
    <location>
        <begin position="688"/>
        <end position="710"/>
    </location>
</feature>
<organism evidence="3 4">
    <name type="scientific">Teratosphaeria nubilosa</name>
    <dbReference type="NCBI Taxonomy" id="161662"/>
    <lineage>
        <taxon>Eukaryota</taxon>
        <taxon>Fungi</taxon>
        <taxon>Dikarya</taxon>
        <taxon>Ascomycota</taxon>
        <taxon>Pezizomycotina</taxon>
        <taxon>Dothideomycetes</taxon>
        <taxon>Dothideomycetidae</taxon>
        <taxon>Mycosphaerellales</taxon>
        <taxon>Teratosphaeriaceae</taxon>
        <taxon>Teratosphaeria</taxon>
    </lineage>
</organism>
<dbReference type="Pfam" id="PF16770">
    <property type="entry name" value="RTT107_BRCT_5"/>
    <property type="match status" value="1"/>
</dbReference>
<dbReference type="EMBL" id="ML995818">
    <property type="protein sequence ID" value="KAF2771722.1"/>
    <property type="molecule type" value="Genomic_DNA"/>
</dbReference>
<evidence type="ECO:0000313" key="3">
    <source>
        <dbReference type="EMBL" id="KAF2771722.1"/>
    </source>
</evidence>
<feature type="domain" description="BRCT" evidence="2">
    <location>
        <begin position="242"/>
        <end position="332"/>
    </location>
</feature>
<dbReference type="FunFam" id="3.40.50.10190:FF:000048">
    <property type="entry name" value="DNA repair protein Rtt107"/>
    <property type="match status" value="1"/>
</dbReference>
<evidence type="ECO:0000256" key="1">
    <source>
        <dbReference type="SAM" id="MobiDB-lite"/>
    </source>
</evidence>
<sequence length="769" mass="86305">MEDGDVTQIFEGVAFAAIPSEQCDADEVTPIADTIRADGGQHIPLRDSDNQIPNLAEVSHIVSASIDFPQYNDAVERGIHVVKPSWVQASLRKRKMAGPRQHSPDPSQFFQDVTVTFAELPEGDKDAIHAGVIALGGVYSGVLSKLCTHVVTTDEEHAKCITAREKKVNCKIVLPQWFDDCFRLGKKISERPYTFPNPPLLQYGEYKPPTSDSLHLEGATTDVPDGEPTTSMPPNSPTDQRRNLNAFQGRQVRLSPDLELHQHLRNTLKGLVEYGGGTLCDNVEECDIYVGRYRDGEEYKSAARVQKEVANLAWLYHAINHNKYTNPLSKLLHYPVPRHGIKGFENMRISISNYNGDARVYLENLITLCGAEFTKTMKQDNTHLITAHQHSEKVEAAQEWNIHIINASWIEDCYAQCTPLSLTNQKYTHFPPKSHLGEVCGQATLNMKKVEQLYFPKIRPSPQKQQLAAGKKIHDSAPDIALYEKERKRKGGVTHGGRRSSHMDEIDLSDGETQPAKAKKAKHTQAQANFPEVKYKLMVTGDERWVGKPKEEDAAKTTLRMLGVQLVTDPKDVDILVAPKILRTRKFVAALACAPTVVDTKYLDTALKQRKLIESPGLLYDRDGEERMGFKLSEALERAQVNDRKLLRGWSIFVTRDVPGGFETYKEIITLNGGNAYLYSGRTGLVLPKRKRDDPDAGPEAQNQGGDEESELVYLVSGTSDPEMKLWKSFRSTVEKQHLKPRVVRNDWLLNAAMSQRVGWDEKWALNEA</sequence>
<evidence type="ECO:0000313" key="4">
    <source>
        <dbReference type="Proteomes" id="UP000799436"/>
    </source>
</evidence>
<dbReference type="AlphaFoldDB" id="A0A6G1LGL8"/>
<feature type="compositionally biased region" description="Basic residues" evidence="1">
    <location>
        <begin position="487"/>
        <end position="500"/>
    </location>
</feature>
<dbReference type="PROSITE" id="PS50172">
    <property type="entry name" value="BRCT"/>
    <property type="match status" value="4"/>
</dbReference>
<feature type="domain" description="BRCT" evidence="2">
    <location>
        <begin position="5"/>
        <end position="104"/>
    </location>
</feature>
<dbReference type="CDD" id="cd18436">
    <property type="entry name" value="BRCT_BRC1_like_rpt2"/>
    <property type="match status" value="1"/>
</dbReference>
<dbReference type="GO" id="GO:0035361">
    <property type="term" value="C:Cul8-RING ubiquitin ligase complex"/>
    <property type="evidence" value="ECO:0007669"/>
    <property type="project" value="TreeGrafter"/>
</dbReference>
<keyword evidence="4" id="KW-1185">Reference proteome</keyword>
<dbReference type="InterPro" id="IPR036420">
    <property type="entry name" value="BRCT_dom_sf"/>
</dbReference>
<dbReference type="CDD" id="cd18438">
    <property type="entry name" value="BRCT_BRC1_like_rpt4"/>
    <property type="match status" value="1"/>
</dbReference>
<feature type="domain" description="BRCT" evidence="2">
    <location>
        <begin position="339"/>
        <end position="414"/>
    </location>
</feature>
<dbReference type="Pfam" id="PF12738">
    <property type="entry name" value="PTCB-BRCT"/>
    <property type="match status" value="1"/>
</dbReference>
<dbReference type="InterPro" id="IPR001357">
    <property type="entry name" value="BRCT_dom"/>
</dbReference>
<gene>
    <name evidence="3" type="ORF">EJ03DRAFT_308502</name>
</gene>
<dbReference type="GO" id="GO:0006302">
    <property type="term" value="P:double-strand break repair"/>
    <property type="evidence" value="ECO:0007669"/>
    <property type="project" value="TreeGrafter"/>
</dbReference>
<proteinExistence type="predicted"/>
<dbReference type="OrthoDB" id="342264at2759"/>
<feature type="domain" description="BRCT" evidence="2">
    <location>
        <begin position="105"/>
        <end position="195"/>
    </location>
</feature>
<name>A0A6G1LGL8_9PEZI</name>
<accession>A0A6G1LGL8</accession>
<dbReference type="Gene3D" id="3.40.50.10190">
    <property type="entry name" value="BRCT domain"/>
    <property type="match status" value="5"/>
</dbReference>
<dbReference type="SUPFAM" id="SSF52113">
    <property type="entry name" value="BRCT domain"/>
    <property type="match status" value="5"/>
</dbReference>
<dbReference type="InterPro" id="IPR053036">
    <property type="entry name" value="CellCycle_DNARepair_Reg"/>
</dbReference>
<dbReference type="PANTHER" id="PTHR47667">
    <property type="entry name" value="REGULATOR OF TY1 TRANSPOSITION PROTEIN 107"/>
    <property type="match status" value="1"/>
</dbReference>
<dbReference type="SMART" id="SM00292">
    <property type="entry name" value="BRCT"/>
    <property type="match status" value="4"/>
</dbReference>
<dbReference type="Proteomes" id="UP000799436">
    <property type="component" value="Unassembled WGS sequence"/>
</dbReference>
<reference evidence="3" key="1">
    <citation type="journal article" date="2020" name="Stud. Mycol.">
        <title>101 Dothideomycetes genomes: a test case for predicting lifestyles and emergence of pathogens.</title>
        <authorList>
            <person name="Haridas S."/>
            <person name="Albert R."/>
            <person name="Binder M."/>
            <person name="Bloem J."/>
            <person name="Labutti K."/>
            <person name="Salamov A."/>
            <person name="Andreopoulos B."/>
            <person name="Baker S."/>
            <person name="Barry K."/>
            <person name="Bills G."/>
            <person name="Bluhm B."/>
            <person name="Cannon C."/>
            <person name="Castanera R."/>
            <person name="Culley D."/>
            <person name="Daum C."/>
            <person name="Ezra D."/>
            <person name="Gonzalez J."/>
            <person name="Henrissat B."/>
            <person name="Kuo A."/>
            <person name="Liang C."/>
            <person name="Lipzen A."/>
            <person name="Lutzoni F."/>
            <person name="Magnuson J."/>
            <person name="Mondo S."/>
            <person name="Nolan M."/>
            <person name="Ohm R."/>
            <person name="Pangilinan J."/>
            <person name="Park H.-J."/>
            <person name="Ramirez L."/>
            <person name="Alfaro M."/>
            <person name="Sun H."/>
            <person name="Tritt A."/>
            <person name="Yoshinaga Y."/>
            <person name="Zwiers L.-H."/>
            <person name="Turgeon B."/>
            <person name="Goodwin S."/>
            <person name="Spatafora J."/>
            <person name="Crous P."/>
            <person name="Grigoriev I."/>
        </authorList>
    </citation>
    <scope>NUCLEOTIDE SEQUENCE</scope>
    <source>
        <strain evidence="3">CBS 116005</strain>
    </source>
</reference>
<evidence type="ECO:0000259" key="2">
    <source>
        <dbReference type="PROSITE" id="PS50172"/>
    </source>
</evidence>
<protein>
    <recommendedName>
        <fullName evidence="2">BRCT domain-containing protein</fullName>
    </recommendedName>
</protein>
<dbReference type="CDD" id="cd18437">
    <property type="entry name" value="BRCT_BRC1_like_rpt3"/>
    <property type="match status" value="1"/>
</dbReference>
<dbReference type="GO" id="GO:0005634">
    <property type="term" value="C:nucleus"/>
    <property type="evidence" value="ECO:0007669"/>
    <property type="project" value="TreeGrafter"/>
</dbReference>
<dbReference type="GO" id="GO:1990683">
    <property type="term" value="P:DNA double-strand break attachment to nuclear envelope"/>
    <property type="evidence" value="ECO:0007669"/>
    <property type="project" value="TreeGrafter"/>
</dbReference>
<dbReference type="Pfam" id="PF00533">
    <property type="entry name" value="BRCT"/>
    <property type="match status" value="1"/>
</dbReference>
<dbReference type="CDD" id="cd00027">
    <property type="entry name" value="BRCT"/>
    <property type="match status" value="1"/>
</dbReference>
<dbReference type="PANTHER" id="PTHR47667:SF1">
    <property type="entry name" value="REGULATOR OF TY1 TRANSPOSITION PROTEIN 107"/>
    <property type="match status" value="1"/>
</dbReference>
<feature type="region of interest" description="Disordered" evidence="1">
    <location>
        <begin position="206"/>
        <end position="241"/>
    </location>
</feature>